<dbReference type="PANTHER" id="PTHR43861">
    <property type="entry name" value="TRANS-ACONITATE 2-METHYLTRANSFERASE-RELATED"/>
    <property type="match status" value="1"/>
</dbReference>
<accession>A0A0A3HQ27</accession>
<evidence type="ECO:0000313" key="5">
    <source>
        <dbReference type="Proteomes" id="UP000030408"/>
    </source>
</evidence>
<dbReference type="EMBL" id="JPVO01000054">
    <property type="protein sequence ID" value="KGR74504.1"/>
    <property type="molecule type" value="Genomic_DNA"/>
</dbReference>
<dbReference type="RefSeq" id="WP_036202305.1">
    <property type="nucleotide sequence ID" value="NZ_AVCY01000002.1"/>
</dbReference>
<keyword evidence="2 4" id="KW-0808">Transferase</keyword>
<dbReference type="GO" id="GO:0032259">
    <property type="term" value="P:methylation"/>
    <property type="evidence" value="ECO:0007669"/>
    <property type="project" value="UniProtKB-KW"/>
</dbReference>
<feature type="domain" description="Methyltransferase" evidence="3">
    <location>
        <begin position="41"/>
        <end position="135"/>
    </location>
</feature>
<protein>
    <submittedName>
        <fullName evidence="4">Methyltransferase</fullName>
    </submittedName>
</protein>
<dbReference type="Gene3D" id="3.40.50.150">
    <property type="entry name" value="Vaccinia Virus protein VP39"/>
    <property type="match status" value="1"/>
</dbReference>
<dbReference type="AlphaFoldDB" id="A0A0A3HQ27"/>
<dbReference type="Gene3D" id="2.20.25.110">
    <property type="entry name" value="S-adenosyl-L-methionine-dependent methyltransferases"/>
    <property type="match status" value="1"/>
</dbReference>
<dbReference type="InterPro" id="IPR029063">
    <property type="entry name" value="SAM-dependent_MTases_sf"/>
</dbReference>
<evidence type="ECO:0000256" key="1">
    <source>
        <dbReference type="ARBA" id="ARBA00022603"/>
    </source>
</evidence>
<dbReference type="OrthoDB" id="9811589at2"/>
<comment type="caution">
    <text evidence="4">The sequence shown here is derived from an EMBL/GenBank/DDBJ whole genome shotgun (WGS) entry which is preliminary data.</text>
</comment>
<keyword evidence="1 4" id="KW-0489">Methyltransferase</keyword>
<keyword evidence="5" id="KW-1185">Reference proteome</keyword>
<evidence type="ECO:0000313" key="4">
    <source>
        <dbReference type="EMBL" id="KGR74504.1"/>
    </source>
</evidence>
<evidence type="ECO:0000259" key="3">
    <source>
        <dbReference type="Pfam" id="PF13649"/>
    </source>
</evidence>
<dbReference type="InterPro" id="IPR041698">
    <property type="entry name" value="Methyltransf_25"/>
</dbReference>
<dbReference type="CDD" id="cd02440">
    <property type="entry name" value="AdoMet_MTases"/>
    <property type="match status" value="1"/>
</dbReference>
<dbReference type="STRING" id="1384057.CD33_15520"/>
<dbReference type="GO" id="GO:0008168">
    <property type="term" value="F:methyltransferase activity"/>
    <property type="evidence" value="ECO:0007669"/>
    <property type="project" value="UniProtKB-KW"/>
</dbReference>
<gene>
    <name evidence="4" type="ORF">CD33_15520</name>
</gene>
<reference evidence="4 5" key="1">
    <citation type="submission" date="2014-02" db="EMBL/GenBank/DDBJ databases">
        <title>Draft genome sequence of Lysinibacillus sinduriensis JCM 15800.</title>
        <authorList>
            <person name="Zhang F."/>
            <person name="Wang G."/>
            <person name="Zhang L."/>
        </authorList>
    </citation>
    <scope>NUCLEOTIDE SEQUENCE [LARGE SCALE GENOMIC DNA]</scope>
    <source>
        <strain evidence="4 5">JCM 15800</strain>
    </source>
</reference>
<evidence type="ECO:0000256" key="2">
    <source>
        <dbReference type="ARBA" id="ARBA00022679"/>
    </source>
</evidence>
<organism evidence="4 5">
    <name type="scientific">Ureibacillus sinduriensis BLB-1 = JCM 15800</name>
    <dbReference type="NCBI Taxonomy" id="1384057"/>
    <lineage>
        <taxon>Bacteria</taxon>
        <taxon>Bacillati</taxon>
        <taxon>Bacillota</taxon>
        <taxon>Bacilli</taxon>
        <taxon>Bacillales</taxon>
        <taxon>Caryophanaceae</taxon>
        <taxon>Ureibacillus</taxon>
    </lineage>
</organism>
<proteinExistence type="predicted"/>
<name>A0A0A3HQ27_9BACL</name>
<dbReference type="Pfam" id="PF13649">
    <property type="entry name" value="Methyltransf_25"/>
    <property type="match status" value="1"/>
</dbReference>
<dbReference type="PANTHER" id="PTHR43861:SF1">
    <property type="entry name" value="TRANS-ACONITATE 2-METHYLTRANSFERASE"/>
    <property type="match status" value="1"/>
</dbReference>
<dbReference type="SUPFAM" id="SSF53335">
    <property type="entry name" value="S-adenosyl-L-methionine-dependent methyltransferases"/>
    <property type="match status" value="1"/>
</dbReference>
<sequence>MNSSYERFAFVYDELMQDVPYEQYVNWVKKHAPNEKYPRLLDVGCGTGTLSLLFHQKGYEVSGIDLSEEMLAVAYERLQANGVAIPLFAMSMDELEGFSDLDVVTIPVDSINYLGKSEAVVETLKRIYDSLRKGGQLFFDVHSLFKMDHIFMESPFTYDDGEVTYIWFTEPGEFEHSIYHQMTFFVKEQGSSLFERFEEEHFQRTFPANQYVEWLKEIGFTDVEVTADWTDESPTEESERIFIRAIK</sequence>
<dbReference type="eggNOG" id="COG4976">
    <property type="taxonomic scope" value="Bacteria"/>
</dbReference>
<dbReference type="Proteomes" id="UP000030408">
    <property type="component" value="Unassembled WGS sequence"/>
</dbReference>